<dbReference type="PANTHER" id="PTHR33974">
    <property type="entry name" value="VASCULAR-RELATED UNKNOWN PROTEIN 1-RELATED"/>
    <property type="match status" value="1"/>
</dbReference>
<evidence type="ECO:0000313" key="2">
    <source>
        <dbReference type="EMBL" id="OMO80580.1"/>
    </source>
</evidence>
<proteinExistence type="predicted"/>
<name>A0A1R3IDF1_COCAP</name>
<feature type="compositionally biased region" description="Basic and acidic residues" evidence="1">
    <location>
        <begin position="18"/>
        <end position="30"/>
    </location>
</feature>
<protein>
    <submittedName>
        <fullName evidence="2">Uncharacterized protein</fullName>
    </submittedName>
</protein>
<keyword evidence="3" id="KW-1185">Reference proteome</keyword>
<dbReference type="OMA" id="QMDINYQ"/>
<dbReference type="AlphaFoldDB" id="A0A1R3IDF1"/>
<feature type="region of interest" description="Disordered" evidence="1">
    <location>
        <begin position="1"/>
        <end position="30"/>
    </location>
</feature>
<accession>A0A1R3IDF1</accession>
<feature type="compositionally biased region" description="Polar residues" evidence="1">
    <location>
        <begin position="1"/>
        <end position="12"/>
    </location>
</feature>
<organism evidence="2 3">
    <name type="scientific">Corchorus capsularis</name>
    <name type="common">Jute</name>
    <dbReference type="NCBI Taxonomy" id="210143"/>
    <lineage>
        <taxon>Eukaryota</taxon>
        <taxon>Viridiplantae</taxon>
        <taxon>Streptophyta</taxon>
        <taxon>Embryophyta</taxon>
        <taxon>Tracheophyta</taxon>
        <taxon>Spermatophyta</taxon>
        <taxon>Magnoliopsida</taxon>
        <taxon>eudicotyledons</taxon>
        <taxon>Gunneridae</taxon>
        <taxon>Pentapetalae</taxon>
        <taxon>rosids</taxon>
        <taxon>malvids</taxon>
        <taxon>Malvales</taxon>
        <taxon>Malvaceae</taxon>
        <taxon>Grewioideae</taxon>
        <taxon>Apeibeae</taxon>
        <taxon>Corchorus</taxon>
    </lineage>
</organism>
<dbReference type="Proteomes" id="UP000188268">
    <property type="component" value="Unassembled WGS sequence"/>
</dbReference>
<sequence>MENSMNSMSRSPAISPYENHHHHDDESHEESSWTMYFEDFSNNNNMINDTMDDDDDESSLLSFSSDINYQSSSLVSDAACSAAKRHAFGASGNNQNCNRLSFKKRKAEKGGLVDYDLEDTASSPVNSPKVCNLVNHFDKNLKQKHVMDISHQEKGSASSSGHGRNDELNYIGTETIDHNNGSDQLKKRGLCLVPLSMVVQYLG</sequence>
<dbReference type="OrthoDB" id="779856at2759"/>
<reference evidence="2 3" key="1">
    <citation type="submission" date="2013-09" db="EMBL/GenBank/DDBJ databases">
        <title>Corchorus capsularis genome sequencing.</title>
        <authorList>
            <person name="Alam M."/>
            <person name="Haque M.S."/>
            <person name="Islam M.S."/>
            <person name="Emdad E.M."/>
            <person name="Islam M.M."/>
            <person name="Ahmed B."/>
            <person name="Halim A."/>
            <person name="Hossen Q.M.M."/>
            <person name="Hossain M.Z."/>
            <person name="Ahmed R."/>
            <person name="Khan M.M."/>
            <person name="Islam R."/>
            <person name="Rashid M.M."/>
            <person name="Khan S.A."/>
            <person name="Rahman M.S."/>
            <person name="Alam M."/>
        </authorList>
    </citation>
    <scope>NUCLEOTIDE SEQUENCE [LARGE SCALE GENOMIC DNA]</scope>
    <source>
        <strain evidence="3">cv. CVL-1</strain>
        <tissue evidence="2">Whole seedling</tissue>
    </source>
</reference>
<evidence type="ECO:0000313" key="3">
    <source>
        <dbReference type="Proteomes" id="UP000188268"/>
    </source>
</evidence>
<dbReference type="GO" id="GO:0010089">
    <property type="term" value="P:xylem development"/>
    <property type="evidence" value="ECO:0007669"/>
    <property type="project" value="InterPro"/>
</dbReference>
<dbReference type="Gramene" id="OMO80580">
    <property type="protein sequence ID" value="OMO80580"/>
    <property type="gene ID" value="CCACVL1_12875"/>
</dbReference>
<dbReference type="EMBL" id="AWWV01010292">
    <property type="protein sequence ID" value="OMO80580.1"/>
    <property type="molecule type" value="Genomic_DNA"/>
</dbReference>
<comment type="caution">
    <text evidence="2">The sequence shown here is derived from an EMBL/GenBank/DDBJ whole genome shotgun (WGS) entry which is preliminary data.</text>
</comment>
<dbReference type="PANTHER" id="PTHR33974:SF25">
    <property type="entry name" value="SMALL PHOSPHATASE-LIKE PROTEIN 2, PUTATIVE-RELATED"/>
    <property type="match status" value="1"/>
</dbReference>
<dbReference type="InterPro" id="IPR039280">
    <property type="entry name" value="VUP"/>
</dbReference>
<gene>
    <name evidence="2" type="ORF">CCACVL1_12875</name>
</gene>
<dbReference type="STRING" id="210143.A0A1R3IDF1"/>
<evidence type="ECO:0000256" key="1">
    <source>
        <dbReference type="SAM" id="MobiDB-lite"/>
    </source>
</evidence>